<organism evidence="2 3">
    <name type="scientific">Liparis tanakae</name>
    <name type="common">Tanaka's snailfish</name>
    <dbReference type="NCBI Taxonomy" id="230148"/>
    <lineage>
        <taxon>Eukaryota</taxon>
        <taxon>Metazoa</taxon>
        <taxon>Chordata</taxon>
        <taxon>Craniata</taxon>
        <taxon>Vertebrata</taxon>
        <taxon>Euteleostomi</taxon>
        <taxon>Actinopterygii</taxon>
        <taxon>Neopterygii</taxon>
        <taxon>Teleostei</taxon>
        <taxon>Neoteleostei</taxon>
        <taxon>Acanthomorphata</taxon>
        <taxon>Eupercaria</taxon>
        <taxon>Perciformes</taxon>
        <taxon>Cottioidei</taxon>
        <taxon>Cottales</taxon>
        <taxon>Liparidae</taxon>
        <taxon>Liparis</taxon>
    </lineage>
</organism>
<feature type="region of interest" description="Disordered" evidence="1">
    <location>
        <begin position="1"/>
        <end position="34"/>
    </location>
</feature>
<dbReference type="AlphaFoldDB" id="A0A4Z2HAG8"/>
<evidence type="ECO:0000313" key="2">
    <source>
        <dbReference type="EMBL" id="TNN62510.1"/>
    </source>
</evidence>
<evidence type="ECO:0000256" key="1">
    <source>
        <dbReference type="SAM" id="MobiDB-lite"/>
    </source>
</evidence>
<feature type="compositionally biased region" description="Low complexity" evidence="1">
    <location>
        <begin position="20"/>
        <end position="30"/>
    </location>
</feature>
<sequence>MAKEAGPMRQEELVDALSDGGPARGPAGRPGLRRGRAETRVWLCGMSVRRVSQSIFMFDRKSQPVY</sequence>
<accession>A0A4Z2HAG8</accession>
<comment type="caution">
    <text evidence="2">The sequence shown here is derived from an EMBL/GenBank/DDBJ whole genome shotgun (WGS) entry which is preliminary data.</text>
</comment>
<protein>
    <submittedName>
        <fullName evidence="2">Uncharacterized protein</fullName>
    </submittedName>
</protein>
<evidence type="ECO:0000313" key="3">
    <source>
        <dbReference type="Proteomes" id="UP000314294"/>
    </source>
</evidence>
<gene>
    <name evidence="2" type="ORF">EYF80_027313</name>
</gene>
<proteinExistence type="predicted"/>
<dbReference type="EMBL" id="SRLO01000292">
    <property type="protein sequence ID" value="TNN62510.1"/>
    <property type="molecule type" value="Genomic_DNA"/>
</dbReference>
<dbReference type="Proteomes" id="UP000314294">
    <property type="component" value="Unassembled WGS sequence"/>
</dbReference>
<reference evidence="2 3" key="1">
    <citation type="submission" date="2019-03" db="EMBL/GenBank/DDBJ databases">
        <title>First draft genome of Liparis tanakae, snailfish: a comprehensive survey of snailfish specific genes.</title>
        <authorList>
            <person name="Kim W."/>
            <person name="Song I."/>
            <person name="Jeong J.-H."/>
            <person name="Kim D."/>
            <person name="Kim S."/>
            <person name="Ryu S."/>
            <person name="Song J.Y."/>
            <person name="Lee S.K."/>
        </authorList>
    </citation>
    <scope>NUCLEOTIDE SEQUENCE [LARGE SCALE GENOMIC DNA]</scope>
    <source>
        <tissue evidence="2">Muscle</tissue>
    </source>
</reference>
<keyword evidence="3" id="KW-1185">Reference proteome</keyword>
<name>A0A4Z2HAG8_9TELE</name>